<evidence type="ECO:0000256" key="1">
    <source>
        <dbReference type="ARBA" id="ARBA00010617"/>
    </source>
</evidence>
<dbReference type="PRINTS" id="PR00385">
    <property type="entry name" value="P450"/>
</dbReference>
<reference evidence="7" key="1">
    <citation type="submission" date="2023-06" db="EMBL/GenBank/DDBJ databases">
        <title>Black Yeasts Isolated from many extreme environments.</title>
        <authorList>
            <person name="Coleine C."/>
            <person name="Stajich J.E."/>
            <person name="Selbmann L."/>
        </authorList>
    </citation>
    <scope>NUCLEOTIDE SEQUENCE</scope>
    <source>
        <strain evidence="7">CCFEE 5200</strain>
    </source>
</reference>
<sequence>MSKDLRPLLLPYGGTSSTPSDWARLITDLFPDIWRRGRRLMHVLTIPAAAKSYEPLQVFESERLLFALVRDPSKYESQSETYASAVIMRLAFGKSIDEPDTESLGRKVLHVVHTVERVASPWSYLVDTFTCLLRLSSWMAPFKQEAQRLHKSELQLFRQLQADVREDMRDGELRESFTRTFLERQSEFGLSNNEGSYVIGTLFEAGAGTTAAAMTSFCLAMCHSPFWQEKLHEEVDRVATDDRTPDFDDLPNLPTVRAIVKEVLRWRPVTAGGVPHQLIKDDSYEGFFLPPGTIVHANQWAIHREIVLYPGPEEFNPLRWLSPDYPTFREPLTKFPNLQAYSAFGFGRRICPGLNVAERSLKLLVARLGWACRVEKKPGVEVPWYDYTTGFNVQPKPFDFNLNARSDTRAKVVESTWRDRKDPAG</sequence>
<dbReference type="InterPro" id="IPR050364">
    <property type="entry name" value="Cytochrome_P450_fung"/>
</dbReference>
<keyword evidence="2 5" id="KW-0479">Metal-binding</keyword>
<dbReference type="InterPro" id="IPR002401">
    <property type="entry name" value="Cyt_P450_E_grp-I"/>
</dbReference>
<dbReference type="Proteomes" id="UP001175353">
    <property type="component" value="Unassembled WGS sequence"/>
</dbReference>
<dbReference type="InterPro" id="IPR001128">
    <property type="entry name" value="Cyt_P450"/>
</dbReference>
<dbReference type="InterPro" id="IPR017972">
    <property type="entry name" value="Cyt_P450_CS"/>
</dbReference>
<evidence type="ECO:0008006" key="9">
    <source>
        <dbReference type="Google" id="ProtNLM"/>
    </source>
</evidence>
<dbReference type="GO" id="GO:0016705">
    <property type="term" value="F:oxidoreductase activity, acting on paired donors, with incorporation or reduction of molecular oxygen"/>
    <property type="evidence" value="ECO:0007669"/>
    <property type="project" value="InterPro"/>
</dbReference>
<dbReference type="EMBL" id="JAUJLE010000423">
    <property type="protein sequence ID" value="KAK0956844.1"/>
    <property type="molecule type" value="Genomic_DNA"/>
</dbReference>
<feature type="binding site" description="axial binding residue" evidence="5">
    <location>
        <position position="351"/>
    </location>
    <ligand>
        <name>heme</name>
        <dbReference type="ChEBI" id="CHEBI:30413"/>
    </ligand>
    <ligandPart>
        <name>Fe</name>
        <dbReference type="ChEBI" id="CHEBI:18248"/>
    </ligandPart>
</feature>
<keyword evidence="5 6" id="KW-0349">Heme</keyword>
<organism evidence="7 8">
    <name type="scientific">Friedmanniomyces endolithicus</name>
    <dbReference type="NCBI Taxonomy" id="329885"/>
    <lineage>
        <taxon>Eukaryota</taxon>
        <taxon>Fungi</taxon>
        <taxon>Dikarya</taxon>
        <taxon>Ascomycota</taxon>
        <taxon>Pezizomycotina</taxon>
        <taxon>Dothideomycetes</taxon>
        <taxon>Dothideomycetidae</taxon>
        <taxon>Mycosphaerellales</taxon>
        <taxon>Teratosphaeriaceae</taxon>
        <taxon>Friedmanniomyces</taxon>
    </lineage>
</organism>
<comment type="similarity">
    <text evidence="1 6">Belongs to the cytochrome P450 family.</text>
</comment>
<dbReference type="PANTHER" id="PTHR46300:SF8">
    <property type="entry name" value="CYTOCHROME P450 2E1"/>
    <property type="match status" value="1"/>
</dbReference>
<evidence type="ECO:0000256" key="3">
    <source>
        <dbReference type="ARBA" id="ARBA00023002"/>
    </source>
</evidence>
<comment type="cofactor">
    <cofactor evidence="5">
        <name>heme</name>
        <dbReference type="ChEBI" id="CHEBI:30413"/>
    </cofactor>
</comment>
<dbReference type="SUPFAM" id="SSF48264">
    <property type="entry name" value="Cytochrome P450"/>
    <property type="match status" value="1"/>
</dbReference>
<evidence type="ECO:0000313" key="7">
    <source>
        <dbReference type="EMBL" id="KAK0956844.1"/>
    </source>
</evidence>
<evidence type="ECO:0000256" key="4">
    <source>
        <dbReference type="ARBA" id="ARBA00023004"/>
    </source>
</evidence>
<dbReference type="Gene3D" id="1.10.630.10">
    <property type="entry name" value="Cytochrome P450"/>
    <property type="match status" value="1"/>
</dbReference>
<dbReference type="GO" id="GO:0004497">
    <property type="term" value="F:monooxygenase activity"/>
    <property type="evidence" value="ECO:0007669"/>
    <property type="project" value="UniProtKB-KW"/>
</dbReference>
<keyword evidence="3 6" id="KW-0560">Oxidoreductase</keyword>
<keyword evidence="6" id="KW-0503">Monooxygenase</keyword>
<evidence type="ECO:0000256" key="2">
    <source>
        <dbReference type="ARBA" id="ARBA00022723"/>
    </source>
</evidence>
<dbReference type="GO" id="GO:0005506">
    <property type="term" value="F:iron ion binding"/>
    <property type="evidence" value="ECO:0007669"/>
    <property type="project" value="InterPro"/>
</dbReference>
<keyword evidence="8" id="KW-1185">Reference proteome</keyword>
<evidence type="ECO:0000256" key="5">
    <source>
        <dbReference type="PIRSR" id="PIRSR602401-1"/>
    </source>
</evidence>
<protein>
    <recommendedName>
        <fullName evidence="9">Cytochrome P450</fullName>
    </recommendedName>
</protein>
<evidence type="ECO:0000313" key="8">
    <source>
        <dbReference type="Proteomes" id="UP001175353"/>
    </source>
</evidence>
<dbReference type="AlphaFoldDB" id="A0AAN6H927"/>
<accession>A0AAN6H927</accession>
<dbReference type="Pfam" id="PF00067">
    <property type="entry name" value="p450"/>
    <property type="match status" value="1"/>
</dbReference>
<gene>
    <name evidence="7" type="ORF">LTR91_022179</name>
</gene>
<dbReference type="PROSITE" id="PS00086">
    <property type="entry name" value="CYTOCHROME_P450"/>
    <property type="match status" value="1"/>
</dbReference>
<keyword evidence="4 5" id="KW-0408">Iron</keyword>
<dbReference type="InterPro" id="IPR036396">
    <property type="entry name" value="Cyt_P450_sf"/>
</dbReference>
<evidence type="ECO:0000256" key="6">
    <source>
        <dbReference type="RuleBase" id="RU000461"/>
    </source>
</evidence>
<name>A0AAN6H927_9PEZI</name>
<dbReference type="GO" id="GO:0020037">
    <property type="term" value="F:heme binding"/>
    <property type="evidence" value="ECO:0007669"/>
    <property type="project" value="InterPro"/>
</dbReference>
<comment type="caution">
    <text evidence="7">The sequence shown here is derived from an EMBL/GenBank/DDBJ whole genome shotgun (WGS) entry which is preliminary data.</text>
</comment>
<proteinExistence type="inferred from homology"/>
<dbReference type="PRINTS" id="PR00463">
    <property type="entry name" value="EP450I"/>
</dbReference>
<dbReference type="PANTHER" id="PTHR46300">
    <property type="entry name" value="P450, PUTATIVE (EUROFUNG)-RELATED-RELATED"/>
    <property type="match status" value="1"/>
</dbReference>